<evidence type="ECO:0000313" key="2">
    <source>
        <dbReference type="Proteomes" id="UP000199310"/>
    </source>
</evidence>
<sequence length="305" mass="35376">MSFNKFPAGVIDKKLMADCLKKEEKNYKDINFIELEKDYNDILFILTQLVNLIHEKQIPVKEWIKPSEILLLKLASHSGSVKQVATPVPIYRSGSNLIAIRDVPSVYVLSRAQLECYLTLHYFIFSPQNDGEGKFKQLLYKLSGLSNRQSYLSTLPENLERKEEEARIIAELLLEIETNEYYQALSVDLQKKVKKRNPPARLIGWEDLIRSSRLKDEIFLSSWKLFSNHAHSEFIGTMQFQDYLVDSMATNKMVYHVLQLNLMILCVTIIELLNLFPELIPDYVSSVSIEVRTTVQFLSKFAFKE</sequence>
<dbReference type="AlphaFoldDB" id="A0A1I0SE47"/>
<name>A0A1I0SE47_9BACT</name>
<dbReference type="RefSeq" id="WP_089904825.1">
    <property type="nucleotide sequence ID" value="NZ_FOJG01000003.1"/>
</dbReference>
<organism evidence="1 2">
    <name type="scientific">Chitinophaga arvensicola</name>
    <dbReference type="NCBI Taxonomy" id="29529"/>
    <lineage>
        <taxon>Bacteria</taxon>
        <taxon>Pseudomonadati</taxon>
        <taxon>Bacteroidota</taxon>
        <taxon>Chitinophagia</taxon>
        <taxon>Chitinophagales</taxon>
        <taxon>Chitinophagaceae</taxon>
        <taxon>Chitinophaga</taxon>
    </lineage>
</organism>
<accession>A0A1I0SE47</accession>
<dbReference type="EMBL" id="FOJG01000003">
    <property type="protein sequence ID" value="SEW57467.1"/>
    <property type="molecule type" value="Genomic_DNA"/>
</dbReference>
<proteinExistence type="predicted"/>
<evidence type="ECO:0000313" key="1">
    <source>
        <dbReference type="EMBL" id="SEW57467.1"/>
    </source>
</evidence>
<protein>
    <submittedName>
        <fullName evidence="1">Uncharacterized protein</fullName>
    </submittedName>
</protein>
<dbReference type="OrthoDB" id="673806at2"/>
<reference evidence="2" key="1">
    <citation type="submission" date="2016-10" db="EMBL/GenBank/DDBJ databases">
        <authorList>
            <person name="Varghese N."/>
            <person name="Submissions S."/>
        </authorList>
    </citation>
    <scope>NUCLEOTIDE SEQUENCE [LARGE SCALE GENOMIC DNA]</scope>
    <source>
        <strain evidence="2">DSM 3695</strain>
    </source>
</reference>
<keyword evidence="2" id="KW-1185">Reference proteome</keyword>
<gene>
    <name evidence="1" type="ORF">SAMN04488122_6797</name>
</gene>
<dbReference type="Proteomes" id="UP000199310">
    <property type="component" value="Unassembled WGS sequence"/>
</dbReference>
<dbReference type="STRING" id="29529.SAMN04488122_6797"/>